<feature type="chain" id="PRO_5032544134" evidence="1">
    <location>
        <begin position="19"/>
        <end position="246"/>
    </location>
</feature>
<evidence type="ECO:0000313" key="2">
    <source>
        <dbReference type="EMBL" id="CAF1334333.1"/>
    </source>
</evidence>
<proteinExistence type="predicted"/>
<comment type="caution">
    <text evidence="2">The sequence shown here is derived from an EMBL/GenBank/DDBJ whole genome shotgun (WGS) entry which is preliminary data.</text>
</comment>
<organism evidence="2 3">
    <name type="scientific">Rotaria magnacalcarata</name>
    <dbReference type="NCBI Taxonomy" id="392030"/>
    <lineage>
        <taxon>Eukaryota</taxon>
        <taxon>Metazoa</taxon>
        <taxon>Spiralia</taxon>
        <taxon>Gnathifera</taxon>
        <taxon>Rotifera</taxon>
        <taxon>Eurotatoria</taxon>
        <taxon>Bdelloidea</taxon>
        <taxon>Philodinida</taxon>
        <taxon>Philodinidae</taxon>
        <taxon>Rotaria</taxon>
    </lineage>
</organism>
<accession>A0A815G688</accession>
<sequence>MRFAIPSMFIIYFSCVHAQTTVAPNYYCYEKEDVIQFTLSSLPHSAWQPTLNCSLQQCNESPTDNNNCRSSSTPCYDYHTHNNISYCAPGILCSILEPCNNITYTCASNNSACIVNSCCLLQAVCVSLSWINICTSSTDSTTTASITSTTSSTSRTSTIIHATTTTTAMPITITATIPTTTTTAIPTTTTTARSINTTTAMPITTTTTIPTTTTTAMPTTTAVLTTTTATIPATTTTAILTTSNTT</sequence>
<dbReference type="AlphaFoldDB" id="A0A815G688"/>
<reference evidence="2" key="1">
    <citation type="submission" date="2021-02" db="EMBL/GenBank/DDBJ databases">
        <authorList>
            <person name="Nowell W R."/>
        </authorList>
    </citation>
    <scope>NUCLEOTIDE SEQUENCE</scope>
</reference>
<dbReference type="EMBL" id="CAJNOV010008697">
    <property type="protein sequence ID" value="CAF1334333.1"/>
    <property type="molecule type" value="Genomic_DNA"/>
</dbReference>
<keyword evidence="1" id="KW-0732">Signal</keyword>
<name>A0A815G688_9BILA</name>
<protein>
    <submittedName>
        <fullName evidence="2">Uncharacterized protein</fullName>
    </submittedName>
</protein>
<evidence type="ECO:0000256" key="1">
    <source>
        <dbReference type="SAM" id="SignalP"/>
    </source>
</evidence>
<gene>
    <name evidence="2" type="ORF">CJN711_LOCUS18592</name>
</gene>
<dbReference type="Proteomes" id="UP000663855">
    <property type="component" value="Unassembled WGS sequence"/>
</dbReference>
<feature type="signal peptide" evidence="1">
    <location>
        <begin position="1"/>
        <end position="18"/>
    </location>
</feature>
<evidence type="ECO:0000313" key="3">
    <source>
        <dbReference type="Proteomes" id="UP000663855"/>
    </source>
</evidence>